<keyword evidence="13" id="KW-0547">Nucleotide-binding</keyword>
<keyword evidence="12" id="KW-0548">Nucleotidyltransferase</keyword>
<keyword evidence="11" id="KW-0949">S-adenosyl-L-methionine</keyword>
<evidence type="ECO:0000313" key="31">
    <source>
        <dbReference type="EMBL" id="AIT16062.1"/>
    </source>
</evidence>
<evidence type="ECO:0000256" key="17">
    <source>
        <dbReference type="ARBA" id="ARBA00022953"/>
    </source>
</evidence>
<evidence type="ECO:0000256" key="13">
    <source>
        <dbReference type="ARBA" id="ARBA00022741"/>
    </source>
</evidence>
<evidence type="ECO:0000256" key="16">
    <source>
        <dbReference type="ARBA" id="ARBA00022844"/>
    </source>
</evidence>
<dbReference type="GO" id="GO:0016787">
    <property type="term" value="F:hydrolase activity"/>
    <property type="evidence" value="ECO:0007669"/>
    <property type="project" value="UniProtKB-KW"/>
</dbReference>
<dbReference type="PROSITE" id="PS51590">
    <property type="entry name" value="SAM_MT_MNV_L"/>
    <property type="match status" value="1"/>
</dbReference>
<protein>
    <recommendedName>
        <fullName evidence="6">RNA-directed RNA polymerase L</fullName>
        <ecNumber evidence="22">2.1.1.375</ecNumber>
        <ecNumber evidence="4">2.7.7.48</ecNumber>
        <ecNumber evidence="5">2.7.7.88</ecNumber>
    </recommendedName>
    <alternativeName>
        <fullName evidence="23">Large structural protein</fullName>
    </alternativeName>
    <alternativeName>
        <fullName evidence="25">Replicase</fullName>
    </alternativeName>
    <alternativeName>
        <fullName evidence="24">Transcriptase</fullName>
    </alternativeName>
</protein>
<evidence type="ECO:0000256" key="8">
    <source>
        <dbReference type="ARBA" id="ARBA00022603"/>
    </source>
</evidence>
<proteinExistence type="inferred from homology"/>
<dbReference type="NCBIfam" id="TIGR04198">
    <property type="entry name" value="paramyx_RNAcap"/>
    <property type="match status" value="1"/>
</dbReference>
<keyword evidence="14" id="KW-0378">Hydrolase</keyword>
<dbReference type="GO" id="GO:0044423">
    <property type="term" value="C:virion component"/>
    <property type="evidence" value="ECO:0007669"/>
    <property type="project" value="UniProtKB-KW"/>
</dbReference>
<evidence type="ECO:0000256" key="15">
    <source>
        <dbReference type="ARBA" id="ARBA00022840"/>
    </source>
</evidence>
<feature type="domain" description="RdRp catalytic" evidence="29">
    <location>
        <begin position="674"/>
        <end position="858"/>
    </location>
</feature>
<evidence type="ECO:0000256" key="21">
    <source>
        <dbReference type="ARBA" id="ARBA00024499"/>
    </source>
</evidence>
<sequence length="2279" mass="261001">MADHTDVLLPEVHLSSPIVRHKLIYYILLGNLPNQISPEDLGPLSTINWSQVRREESKLCLRLVSVRNNLLKHIPSLREIDPTRQCKNLYWPRPLQFFKDLDFNQFKGKIERWEKIQHATQLVVNKRIMNFLDLISDKLISRKDLFTSARCRHEGHDRDSRLRELVDIESNWNKNHWSNTTNLFLLIKYQMRLLICQMKKSQTGLLEVKLEDRSGLIIITPELVCIYFYKANVLSYFTFEMILMISDVFEGRQNVIGLCSVSYYLSPLKDRINDLLNYVDNLALILGNKVYSIIANLESLVYAKLQLKDPVLEVRGQFHCFILEEIMEILHDVFSVDESAQVCSILSSFLSGLSPDLTAELLCIMRMWGHPTLTAAGAAGKVRESMCAPKLLDFTTIMKTLSFFHTILINGYRRKHGGIWPTVTLIDGTPNFIVSLKNDNAEIIYEVALKYWKWISLIEFEKCFSADPGEDLSIFMKDKAISCNKKDWMSVFRRSLIHERCAKNNLECPSNVNRRLLLNFLNDSNFDPNLELEYVTTLQYLTDDKFCASYSLKEKEIKETGRIFAKLTKQMRSCQVITESMLANHAGKLFRENGVVLDQLKLTKSLLTMSQIGIISNKERKATKDSMTILKDIKKNKNIHKENEKKYGSENSTPFGDFGKNFGINTPDDSLEIAACFLTTDLQKYCLNWRYQAIIPFARTLNRMYGYPHLFEWIHLRLMKSTLYVGDPFNPPSDHNVTDLDNAPNDDIFIVSPRGGIEGLCQKLWTMISIATILLSSAESKTRVMSMVQGDNQTIAITTKVPRSMPHKEKKQSAYNASKEFFSRLKQNNYGIGHNLKEQETILSSDFFVYGKRIFWRGRILSQALKNASKLCLTADILGDCTQSSCSNLATTIMRLTENGLEKDVAIRLNIFMAIRQLTFDLIFPMNTNNASNISDIYLNHPDLLARICLIPSQVGGLNYLSSSRLFNRNIGDPLVSAFADIKRLIMAKCIEPWVLTNIMRRPPGDGNWSTLAADPYAVNIDYLYPPTIFLKRHAQQTLMESSVNPLLNGIFNPNAKAEENNLAQFLLDRDIVLPRVAHVILAQTGCGRRKQIQGYLDSTRTIVKLALDIKPLSFRKTNQVLDYNLNYLSYQLDIILKPKSGKDSWSLDNINDCSIDLARNLRKLSWAPLLHGRGLEGLETPDPIELLDGVLLTNKSLCQQCASGNDKFTWLYLPGGIQIDLEPSQNPPMRVPYIGSKTDERRIASLAQIPGASQNLKSVLRLTGVYIWAFGDNEQNWQDAYELSKTRVNITLDQLRVLTPLPTSANLTHRLDDGVTQMKFTPASLYTFSNYIHISNDRQVLQIDECNVDSNLIYQQIMITGLGIIETWNALPIKHTVHEVTLHLHTAASCCIRPVDSCLVNNSRQDLPYLEDTTINKFIYDDQPIPEEKSSLIEQFIVNVNVGDFEFNDTQNCIVLLSQLMGKIVVDSIIGLDESTSIINDAIIETDYSHNWISEFLNTYLDQVFIYIGGNILLELSYQMYYLRIIGLMNLLDYIELTLQRIPGLSIQNLASTISHPKILRRMINLGICIPSNSPQFATLNFTKIAVQCLMWGVKTALTNLYNHISFKILIHSEDAIDLNDRIYNFAARKLTLIAMLYDFECNLPKLKGLTAEDKCCILTEFLLSETCLANLSIQHNESYINQVTNPNIHPYPCNSYYLSRKALNYIRSRNDSEFFLKNYYDDYGFVDTPTDFLQLNSRENNDTLLTNDIIIELLNHSQKLERHEIPFQESSITDRENFYPDPPVHHILRPLGLTSTSWYKSLSIIKFLGMIQIPDGSHLYLAEGSGASMTLIENFYPGRKIYYNSYYSSELNPPQRNFEPLPTQFIESVPYKQIQAEIECHLGFVQEYKCLWNGVTETTDLSITSCTEFIINSIGVDSVTLIHCDLEEGFDTPQEEISSAIIHVLQITCSCLKKDGLLLLKTSWVPFTRFSTLISICWTFSSQIILIRSAYSDPSSHEVYLVCKRSEDGWFSDLRTAILNAQTLTQSNYTILSPNIINHYWEQLIHQKDNILNIINDTITSSDPQYFLSDNQKILQAGGSLSCQQWYNITNFNSLVNLYKHLASIYTIHIKEIIEILKSEGDEYLSLVWSPYNIGAQGKINTILRLLSEKVMLYIVKNWKLIDYHAKIDFKHNLECGEFDAGCFFKPDLLYKYTPNPRYLRKTISNNVLIELITVKMVLKLSRPKQKQIWKLLGCTLFVGIQDESLEMDEQVVDSNLNEYVQFNDSNEERDVFGDIL</sequence>
<dbReference type="Pfam" id="PF14318">
    <property type="entry name" value="Mononeg_mRNAcap"/>
    <property type="match status" value="1"/>
</dbReference>
<comment type="function">
    <text evidence="1">RNA-directed RNA polymerase that catalyzes the replication of viral genomic RNA. The template is composed of the viral RNA tightly encapsidated by the nucleoprotein (N). The replicase mode is dependent on intracellular N protein concentration. In this mode, the polymerase replicates the whole viral genome without recognizing transcriptional signals, and the replicated genome is not caped or polyadenylated.</text>
</comment>
<feature type="domain" description="Mononegavirus-type SAM-dependent 2'-O-MTase" evidence="30">
    <location>
        <begin position="1791"/>
        <end position="2004"/>
    </location>
</feature>
<keyword evidence="17" id="KW-0693">Viral RNA replication</keyword>
<dbReference type="InterPro" id="IPR016269">
    <property type="entry name" value="RNA-dir_pol_paramyxovirus"/>
</dbReference>
<evidence type="ECO:0000256" key="18">
    <source>
        <dbReference type="ARBA" id="ARBA00023042"/>
    </source>
</evidence>
<accession>A0A097F1L3</accession>
<evidence type="ECO:0000256" key="5">
    <source>
        <dbReference type="ARBA" id="ARBA00012582"/>
    </source>
</evidence>
<evidence type="ECO:0000256" key="12">
    <source>
        <dbReference type="ARBA" id="ARBA00022695"/>
    </source>
</evidence>
<evidence type="ECO:0000256" key="3">
    <source>
        <dbReference type="ARBA" id="ARBA00007934"/>
    </source>
</evidence>
<dbReference type="GO" id="GO:0004482">
    <property type="term" value="F:mRNA 5'-cap (guanine-N7-)-methyltransferase activity"/>
    <property type="evidence" value="ECO:0007669"/>
    <property type="project" value="InterPro"/>
</dbReference>
<evidence type="ECO:0000256" key="23">
    <source>
        <dbReference type="ARBA" id="ARBA00030285"/>
    </source>
</evidence>
<keyword evidence="16" id="KW-0946">Virion</keyword>
<keyword evidence="8" id="KW-0489">Methyltransferase</keyword>
<evidence type="ECO:0000256" key="4">
    <source>
        <dbReference type="ARBA" id="ARBA00012494"/>
    </source>
</evidence>
<dbReference type="EC" id="2.1.1.375" evidence="22"/>
<evidence type="ECO:0000256" key="27">
    <source>
        <dbReference type="ARBA" id="ARBA00047370"/>
    </source>
</evidence>
<comment type="catalytic activity">
    <reaction evidence="26">
        <text>a 5'-end (5'-triphosphoguanosine)-adenylyl-adenylyl-cytidylyl-adenosine in mRNA + S-adenosyl-L-methionine = a 5'-end (5'-triphosphoguanosine)-(2'-O-methyladenylyl)-adenylyl-cytidylyl-adenosine in mRNA + S-adenosyl-L-homocysteine + H(+)</text>
        <dbReference type="Rhea" id="RHEA:65380"/>
        <dbReference type="Rhea" id="RHEA-COMP:16797"/>
        <dbReference type="Rhea" id="RHEA-COMP:16801"/>
        <dbReference type="ChEBI" id="CHEBI:15378"/>
        <dbReference type="ChEBI" id="CHEBI:57856"/>
        <dbReference type="ChEBI" id="CHEBI:59789"/>
        <dbReference type="ChEBI" id="CHEBI:156482"/>
        <dbReference type="ChEBI" id="CHEBI:156484"/>
    </reaction>
</comment>
<dbReference type="EC" id="2.7.7.88" evidence="5"/>
<dbReference type="Proteomes" id="UP000103468">
    <property type="component" value="Genome"/>
</dbReference>
<evidence type="ECO:0000256" key="25">
    <source>
        <dbReference type="ARBA" id="ARBA00031012"/>
    </source>
</evidence>
<evidence type="ECO:0000256" key="14">
    <source>
        <dbReference type="ARBA" id="ARBA00022801"/>
    </source>
</evidence>
<evidence type="ECO:0000256" key="22">
    <source>
        <dbReference type="ARBA" id="ARBA00026099"/>
    </source>
</evidence>
<dbReference type="EC" id="2.7.7.48" evidence="4"/>
<evidence type="ECO:0000256" key="24">
    <source>
        <dbReference type="ARBA" id="ARBA00030436"/>
    </source>
</evidence>
<comment type="catalytic activity">
    <reaction evidence="28">
        <text>GTP + H2O = GDP + phosphate + H(+)</text>
        <dbReference type="Rhea" id="RHEA:19669"/>
        <dbReference type="ChEBI" id="CHEBI:15377"/>
        <dbReference type="ChEBI" id="CHEBI:15378"/>
        <dbReference type="ChEBI" id="CHEBI:37565"/>
        <dbReference type="ChEBI" id="CHEBI:43474"/>
        <dbReference type="ChEBI" id="CHEBI:58189"/>
    </reaction>
</comment>
<comment type="similarity">
    <text evidence="3">Belongs to the paramyxovirus L protein family.</text>
</comment>
<dbReference type="PROSITE" id="PS50526">
    <property type="entry name" value="RDRP_SSRNA_NEG_NONSEG"/>
    <property type="match status" value="1"/>
</dbReference>
<keyword evidence="7" id="KW-0696">RNA-directed RNA polymerase</keyword>
<evidence type="ECO:0000256" key="1">
    <source>
        <dbReference type="ARBA" id="ARBA00003132"/>
    </source>
</evidence>
<evidence type="ECO:0000256" key="26">
    <source>
        <dbReference type="ARBA" id="ARBA00047332"/>
    </source>
</evidence>
<keyword evidence="10" id="KW-0808">Transferase</keyword>
<evidence type="ECO:0000313" key="32">
    <source>
        <dbReference type="Proteomes" id="UP000103468"/>
    </source>
</evidence>
<comment type="subcellular location">
    <subcellularLocation>
        <location evidence="2">Virion</location>
    </subcellularLocation>
</comment>
<evidence type="ECO:0000256" key="19">
    <source>
        <dbReference type="ARBA" id="ARBA00023268"/>
    </source>
</evidence>
<dbReference type="PIRSF" id="PIRSF000830">
    <property type="entry name" value="RNA_pol_ParamyxoV"/>
    <property type="match status" value="1"/>
</dbReference>
<dbReference type="InterPro" id="IPR026890">
    <property type="entry name" value="Mononeg_mRNAcap"/>
</dbReference>
<evidence type="ECO:0000256" key="10">
    <source>
        <dbReference type="ARBA" id="ARBA00022679"/>
    </source>
</evidence>
<keyword evidence="19" id="KW-0511">Multifunctional enzyme</keyword>
<dbReference type="InterPro" id="IPR014023">
    <property type="entry name" value="Mononeg_RNA_pol_cat"/>
</dbReference>
<keyword evidence="15" id="KW-0067">ATP-binding</keyword>
<evidence type="ECO:0000256" key="11">
    <source>
        <dbReference type="ARBA" id="ARBA00022691"/>
    </source>
</evidence>
<keyword evidence="9" id="KW-0507">mRNA processing</keyword>
<comment type="catalytic activity">
    <reaction evidence="20">
        <text>a 5'-end triphospho-adenylyl-adenylyl-cytidylyl-adenosine in mRNA + GDP + H(+) = a 5'-end (5'-triphosphoguanosine)-adenylyl-adenylyl-cytidylyl-adenosine in mRNA + diphosphate</text>
        <dbReference type="Rhea" id="RHEA:65436"/>
        <dbReference type="Rhea" id="RHEA-COMP:16797"/>
        <dbReference type="Rhea" id="RHEA-COMP:16799"/>
        <dbReference type="ChEBI" id="CHEBI:15378"/>
        <dbReference type="ChEBI" id="CHEBI:33019"/>
        <dbReference type="ChEBI" id="CHEBI:58189"/>
        <dbReference type="ChEBI" id="CHEBI:156484"/>
        <dbReference type="ChEBI" id="CHEBI:156503"/>
        <dbReference type="EC" id="2.7.7.88"/>
    </reaction>
</comment>
<dbReference type="Pfam" id="PF00946">
    <property type="entry name" value="Mononeg_RNA_pol"/>
    <property type="match status" value="1"/>
</dbReference>
<dbReference type="GO" id="GO:0005524">
    <property type="term" value="F:ATP binding"/>
    <property type="evidence" value="ECO:0007669"/>
    <property type="project" value="UniProtKB-KW"/>
</dbReference>
<evidence type="ECO:0000256" key="6">
    <source>
        <dbReference type="ARBA" id="ARBA00018602"/>
    </source>
</evidence>
<evidence type="ECO:0000256" key="7">
    <source>
        <dbReference type="ARBA" id="ARBA00022484"/>
    </source>
</evidence>
<evidence type="ECO:0000259" key="29">
    <source>
        <dbReference type="PROSITE" id="PS50526"/>
    </source>
</evidence>
<dbReference type="EMBL" id="KF908238">
    <property type="protein sequence ID" value="AIT16062.1"/>
    <property type="molecule type" value="Viral_cRNA"/>
</dbReference>
<dbReference type="InterPro" id="IPR025786">
    <property type="entry name" value="Mononega_L_MeTrfase"/>
</dbReference>
<evidence type="ECO:0000256" key="28">
    <source>
        <dbReference type="ARBA" id="ARBA00048548"/>
    </source>
</evidence>
<dbReference type="GO" id="GO:0003968">
    <property type="term" value="F:RNA-directed RNA polymerase activity"/>
    <property type="evidence" value="ECO:0007669"/>
    <property type="project" value="UniProtKB-KW"/>
</dbReference>
<evidence type="ECO:0000259" key="30">
    <source>
        <dbReference type="PROSITE" id="PS51590"/>
    </source>
</evidence>
<dbReference type="Gene3D" id="3.40.50.12760">
    <property type="match status" value="1"/>
</dbReference>
<evidence type="ECO:0000256" key="2">
    <source>
        <dbReference type="ARBA" id="ARBA00004328"/>
    </source>
</evidence>
<dbReference type="InterPro" id="IPR039736">
    <property type="entry name" value="L_poly_C"/>
</dbReference>
<gene>
    <name evidence="31" type="primary">L</name>
</gene>
<comment type="catalytic activity">
    <reaction evidence="21">
        <text>a 5'-end (5'-triphosphoguanosine)-(2'-O-methyladenylyl)-adenylyl-cytidylyl-adenosine in mRNA + S-adenosyl-L-methionine = a 5'-end (N(7)-methyl 5'-triphosphoguanosine)-(2'-O-methyladenylyl)-adenylyl-cytidylyl-adenosine in mRNA + S-adenosyl-L-homocysteine</text>
        <dbReference type="Rhea" id="RHEA:65440"/>
        <dbReference type="Rhea" id="RHEA-COMP:16798"/>
        <dbReference type="Rhea" id="RHEA-COMP:16801"/>
        <dbReference type="ChEBI" id="CHEBI:57856"/>
        <dbReference type="ChEBI" id="CHEBI:59789"/>
        <dbReference type="ChEBI" id="CHEBI:156482"/>
        <dbReference type="ChEBI" id="CHEBI:156483"/>
    </reaction>
</comment>
<reference evidence="31 32" key="1">
    <citation type="journal article" date="2014" name="BMC Infect. Dis.">
        <title>Detection of a divergent Parainfluenza 4 virus in an adult patient with influenza like illness using next-generation sequencing.</title>
        <authorList>
            <person name="Bialasiewicz S."/>
            <person name="McVernon J."/>
            <person name="Nolan T."/>
            <person name="Lambert S.B."/>
            <person name="Zhao G."/>
            <person name="Wang D."/>
            <person name="Nissen M.D."/>
            <person name="Sloots T.P."/>
        </authorList>
    </citation>
    <scope>NUCLEOTIDE SEQUENCE [LARGE SCALE GENOMIC DNA]</scope>
    <source>
        <strain evidence="31">QLD-01</strain>
    </source>
</reference>
<evidence type="ECO:0000256" key="20">
    <source>
        <dbReference type="ARBA" id="ARBA00024494"/>
    </source>
</evidence>
<evidence type="ECO:0000256" key="9">
    <source>
        <dbReference type="ARBA" id="ARBA00022664"/>
    </source>
</evidence>
<organism evidence="31 32">
    <name type="scientific">Human parainfluenza virus 4b</name>
    <dbReference type="NCBI Taxonomy" id="11226"/>
    <lineage>
        <taxon>Viruses</taxon>
        <taxon>Riboviria</taxon>
        <taxon>Orthornavirae</taxon>
        <taxon>Negarnaviricota</taxon>
        <taxon>Haploviricotina</taxon>
        <taxon>Monjiviricetes</taxon>
        <taxon>Mononegavirales</taxon>
        <taxon>Paramyxoviridae</taxon>
        <taxon>Rubulavirinae</taxon>
        <taxon>Orthorubulavirus</taxon>
        <taxon>Orthorubulavirus hominis</taxon>
        <taxon>Human orthorubulavirus 4</taxon>
    </lineage>
</organism>
<name>A0A097F1L3_9MONO</name>
<keyword evidence="18" id="KW-0506">mRNA capping</keyword>
<comment type="catalytic activity">
    <reaction evidence="27">
        <text>a 5'-end (5'-triphosphoguanosine)-adenylyl-adenylyl-cytidylyl-adenosine in mRNA + 2 S-adenosyl-L-methionine = a 5'-end (N(7)-methyl 5'-triphosphoguanosine)-(2'-O-methyladenylyl)-adenylyl-cytidylyl-adenosine in mRNA + 2 S-adenosyl-L-homocysteine + H(+)</text>
        <dbReference type="Rhea" id="RHEA:65376"/>
        <dbReference type="Rhea" id="RHEA-COMP:16797"/>
        <dbReference type="Rhea" id="RHEA-COMP:16798"/>
        <dbReference type="ChEBI" id="CHEBI:15378"/>
        <dbReference type="ChEBI" id="CHEBI:57856"/>
        <dbReference type="ChEBI" id="CHEBI:59789"/>
        <dbReference type="ChEBI" id="CHEBI:156483"/>
        <dbReference type="ChEBI" id="CHEBI:156484"/>
        <dbReference type="EC" id="2.1.1.375"/>
    </reaction>
</comment>